<name>A0ABT3JWM0_9XANT</name>
<evidence type="ECO:0000256" key="4">
    <source>
        <dbReference type="ARBA" id="ARBA00022692"/>
    </source>
</evidence>
<feature type="chain" id="PRO_5046742620" evidence="12">
    <location>
        <begin position="32"/>
        <end position="968"/>
    </location>
</feature>
<dbReference type="InterPro" id="IPR012910">
    <property type="entry name" value="Plug_dom"/>
</dbReference>
<feature type="domain" description="TonB-dependent receptor plug" evidence="14">
    <location>
        <begin position="62"/>
        <end position="168"/>
    </location>
</feature>
<evidence type="ECO:0000256" key="10">
    <source>
        <dbReference type="PROSITE-ProRule" id="PRU10143"/>
    </source>
</evidence>
<keyword evidence="7 9" id="KW-0472">Membrane</keyword>
<dbReference type="Pfam" id="PF00593">
    <property type="entry name" value="TonB_dep_Rec_b-barrel"/>
    <property type="match status" value="1"/>
</dbReference>
<evidence type="ECO:0000313" key="15">
    <source>
        <dbReference type="EMBL" id="MCW4472886.1"/>
    </source>
</evidence>
<dbReference type="InterPro" id="IPR037066">
    <property type="entry name" value="Plug_dom_sf"/>
</dbReference>
<dbReference type="InterPro" id="IPR036942">
    <property type="entry name" value="Beta-barrel_TonB_sf"/>
</dbReference>
<dbReference type="InterPro" id="IPR039426">
    <property type="entry name" value="TonB-dep_rcpt-like"/>
</dbReference>
<evidence type="ECO:0000256" key="5">
    <source>
        <dbReference type="ARBA" id="ARBA00022729"/>
    </source>
</evidence>
<keyword evidence="2 9" id="KW-0813">Transport</keyword>
<feature type="short sequence motif" description="TonB box" evidence="10">
    <location>
        <begin position="46"/>
        <end position="52"/>
    </location>
</feature>
<keyword evidence="3 9" id="KW-1134">Transmembrane beta strand</keyword>
<organism evidence="15 16">
    <name type="scientific">Xanthomonas chitinilytica</name>
    <dbReference type="NCBI Taxonomy" id="2989819"/>
    <lineage>
        <taxon>Bacteria</taxon>
        <taxon>Pseudomonadati</taxon>
        <taxon>Pseudomonadota</taxon>
        <taxon>Gammaproteobacteria</taxon>
        <taxon>Lysobacterales</taxon>
        <taxon>Lysobacteraceae</taxon>
        <taxon>Xanthomonas</taxon>
    </lineage>
</organism>
<dbReference type="InterPro" id="IPR000531">
    <property type="entry name" value="Beta-barrel_TonB"/>
</dbReference>
<evidence type="ECO:0000259" key="13">
    <source>
        <dbReference type="Pfam" id="PF00593"/>
    </source>
</evidence>
<dbReference type="EMBL" id="JAPCHY010000008">
    <property type="protein sequence ID" value="MCW4472886.1"/>
    <property type="molecule type" value="Genomic_DNA"/>
</dbReference>
<dbReference type="Pfam" id="PF07715">
    <property type="entry name" value="Plug"/>
    <property type="match status" value="1"/>
</dbReference>
<sequence length="968" mass="104831">MRLKRSKLRDAIIVSLAVGTFTAAGMSAAMAQDAGQTDSQATNLDTVTVTGSRIKSQTMTESAPVMEISAEEFKQFGATTVEDLVNQYPQVDLNFDNFANNGSYGHAYVSLRKLGPERTLTLVNGRRLPASRNEITDTSIIPAALIKRVDILTGGASAIYGADAVAGVVNFVLDDKFEGVSLNYGYSAYQHNNDNKALQELNEEAGFPYPTGNSGFDGISRNADLVIGSSFAGNRGHAVGWLTWRENDALYQGQRDYSACSVWYDWPECGGSGTANPGRFTVNEYANGAVVPWPTGTNANYVYNGSGYENGLPIYNYAPINFYQRPDKRVTAGFAASYEINDNFTPYIEAMFLERRSEMQIAESGAFGVPVNMDCTNPLIGSLCADAGVTTDQARITLWKRNVEGGPRIHLSDDSTYRFTAGVKGMILDSSWTYDISGVTGRTKTIDIGKNDFLITRIASAATGCNDPVYGTFPGCTLWDIWNDNISTEAADAMAGTSFSIYKTSYTALSAEANGYLGWAFPSADGEEIALAVGVERRDYSYRTEYDGDSAAGNFAGAGAADLPVDASNSVTDYFVEAALPVFVGSGSVFNRFDASLGYRYSDDDTSGSNDTYKVGLSGLFWDSKLLVRAGYNRAVRAPSLNDMYYTQRIALNAGGADLCAGPSPSYTAAQCALTGLPTSVYGNVPANPANQYYNVTGGNPDLKPEVADTWSVGFAVEPIKDLNIALDWYNIKIKDAIGGIGYNTIQILCMEQGLYCDRIKRDARSGDYDLWIGMASDPESGHIVNLPDNIGIDERSGIDLSVSYGFDLGPGRLNTSLVGNYVLKEYTQTLAAESSTGYECRGLVNDSYLCQAPKWRHIASARYSWDRYSVNLRWRFINGMDYKDVDGSRFTQDDRVIWIDNGVPSYSYFDLSGSVSIGPALVSVGVNNLFDKEPPFVGDSGLAANANALGGYDQVGRYIFGSVTVKF</sequence>
<comment type="similarity">
    <text evidence="9 11">Belongs to the TonB-dependent receptor family.</text>
</comment>
<comment type="subcellular location">
    <subcellularLocation>
        <location evidence="1 9">Cell outer membrane</location>
        <topology evidence="1 9">Multi-pass membrane protein</topology>
    </subcellularLocation>
</comment>
<reference evidence="15 16" key="1">
    <citation type="submission" date="2022-10" db="EMBL/GenBank/DDBJ databases">
        <title>Xanthomonas sp. H13-6.</title>
        <authorList>
            <person name="Liu X."/>
            <person name="Deng Z."/>
            <person name="Jiang Y."/>
            <person name="Yu T."/>
            <person name="Ai J."/>
        </authorList>
    </citation>
    <scope>NUCLEOTIDE SEQUENCE [LARGE SCALE GENOMIC DNA]</scope>
    <source>
        <strain evidence="15 16">H13-6</strain>
    </source>
</reference>
<dbReference type="Gene3D" id="2.170.130.10">
    <property type="entry name" value="TonB-dependent receptor, plug domain"/>
    <property type="match status" value="1"/>
</dbReference>
<dbReference type="PROSITE" id="PS00430">
    <property type="entry name" value="TONB_DEPENDENT_REC_1"/>
    <property type="match status" value="1"/>
</dbReference>
<accession>A0ABT3JWM0</accession>
<feature type="signal peptide" evidence="12">
    <location>
        <begin position="1"/>
        <end position="31"/>
    </location>
</feature>
<comment type="caution">
    <text evidence="15">The sequence shown here is derived from an EMBL/GenBank/DDBJ whole genome shotgun (WGS) entry which is preliminary data.</text>
</comment>
<evidence type="ECO:0000256" key="2">
    <source>
        <dbReference type="ARBA" id="ARBA00022448"/>
    </source>
</evidence>
<dbReference type="PANTHER" id="PTHR47234">
    <property type="match status" value="1"/>
</dbReference>
<dbReference type="RefSeq" id="WP_265127872.1">
    <property type="nucleotide sequence ID" value="NZ_JAPCHY010000008.1"/>
</dbReference>
<keyword evidence="6 10" id="KW-0798">TonB box</keyword>
<dbReference type="SUPFAM" id="SSF56935">
    <property type="entry name" value="Porins"/>
    <property type="match status" value="1"/>
</dbReference>
<dbReference type="PROSITE" id="PS52016">
    <property type="entry name" value="TONB_DEPENDENT_REC_3"/>
    <property type="match status" value="1"/>
</dbReference>
<gene>
    <name evidence="15" type="ORF">OK345_10245</name>
</gene>
<evidence type="ECO:0000256" key="6">
    <source>
        <dbReference type="ARBA" id="ARBA00023077"/>
    </source>
</evidence>
<protein>
    <submittedName>
        <fullName evidence="15">TonB-dependent receptor</fullName>
    </submittedName>
</protein>
<keyword evidence="8 9" id="KW-0998">Cell outer membrane</keyword>
<dbReference type="Proteomes" id="UP001209922">
    <property type="component" value="Unassembled WGS sequence"/>
</dbReference>
<evidence type="ECO:0000259" key="14">
    <source>
        <dbReference type="Pfam" id="PF07715"/>
    </source>
</evidence>
<feature type="domain" description="TonB-dependent receptor-like beta-barrel" evidence="13">
    <location>
        <begin position="505"/>
        <end position="930"/>
    </location>
</feature>
<evidence type="ECO:0000256" key="1">
    <source>
        <dbReference type="ARBA" id="ARBA00004571"/>
    </source>
</evidence>
<dbReference type="PANTHER" id="PTHR47234:SF2">
    <property type="entry name" value="TONB-DEPENDENT RECEPTOR"/>
    <property type="match status" value="1"/>
</dbReference>
<proteinExistence type="inferred from homology"/>
<keyword evidence="5 12" id="KW-0732">Signal</keyword>
<evidence type="ECO:0000256" key="7">
    <source>
        <dbReference type="ARBA" id="ARBA00023136"/>
    </source>
</evidence>
<dbReference type="InterPro" id="IPR010916">
    <property type="entry name" value="TonB_box_CS"/>
</dbReference>
<keyword evidence="15" id="KW-0675">Receptor</keyword>
<evidence type="ECO:0000256" key="12">
    <source>
        <dbReference type="SAM" id="SignalP"/>
    </source>
</evidence>
<evidence type="ECO:0000256" key="11">
    <source>
        <dbReference type="RuleBase" id="RU003357"/>
    </source>
</evidence>
<dbReference type="Gene3D" id="2.40.170.20">
    <property type="entry name" value="TonB-dependent receptor, beta-barrel domain"/>
    <property type="match status" value="1"/>
</dbReference>
<evidence type="ECO:0000256" key="8">
    <source>
        <dbReference type="ARBA" id="ARBA00023237"/>
    </source>
</evidence>
<evidence type="ECO:0000256" key="3">
    <source>
        <dbReference type="ARBA" id="ARBA00022452"/>
    </source>
</evidence>
<evidence type="ECO:0000313" key="16">
    <source>
        <dbReference type="Proteomes" id="UP001209922"/>
    </source>
</evidence>
<keyword evidence="16" id="KW-1185">Reference proteome</keyword>
<keyword evidence="4 9" id="KW-0812">Transmembrane</keyword>
<evidence type="ECO:0000256" key="9">
    <source>
        <dbReference type="PROSITE-ProRule" id="PRU01360"/>
    </source>
</evidence>